<dbReference type="EMBL" id="SGXD01000002">
    <property type="protein sequence ID" value="RZS89498.1"/>
    <property type="molecule type" value="Genomic_DNA"/>
</dbReference>
<gene>
    <name evidence="2" type="ORF">EV189_1265</name>
</gene>
<proteinExistence type="predicted"/>
<feature type="region of interest" description="Disordered" evidence="1">
    <location>
        <begin position="1"/>
        <end position="77"/>
    </location>
</feature>
<name>A0A4Q7NRV0_9ACTN</name>
<evidence type="ECO:0000313" key="2">
    <source>
        <dbReference type="EMBL" id="RZS89498.1"/>
    </source>
</evidence>
<reference evidence="2 3" key="1">
    <citation type="submission" date="2019-02" db="EMBL/GenBank/DDBJ databases">
        <title>Genomic Encyclopedia of Type Strains, Phase IV (KMG-IV): sequencing the most valuable type-strain genomes for metagenomic binning, comparative biology and taxonomic classification.</title>
        <authorList>
            <person name="Goeker M."/>
        </authorList>
    </citation>
    <scope>NUCLEOTIDE SEQUENCE [LARGE SCALE GENOMIC DNA]</scope>
    <source>
        <strain evidence="2 3">DSM 45622</strain>
    </source>
</reference>
<comment type="caution">
    <text evidence="2">The sequence shown here is derived from an EMBL/GenBank/DDBJ whole genome shotgun (WGS) entry which is preliminary data.</text>
</comment>
<keyword evidence="3" id="KW-1185">Reference proteome</keyword>
<evidence type="ECO:0000313" key="3">
    <source>
        <dbReference type="Proteomes" id="UP000293638"/>
    </source>
</evidence>
<protein>
    <submittedName>
        <fullName evidence="2">Uncharacterized protein</fullName>
    </submittedName>
</protein>
<sequence length="77" mass="7619">MTVPDERPAGTDADADEVVVPAVPGPASGAGGGNPAPFAFEGDALEQRDHPEREAHASGEREPGASDGPEGGFAAPV</sequence>
<evidence type="ECO:0000256" key="1">
    <source>
        <dbReference type="SAM" id="MobiDB-lite"/>
    </source>
</evidence>
<organism evidence="2 3">
    <name type="scientific">Motilibacter rhizosphaerae</name>
    <dbReference type="NCBI Taxonomy" id="598652"/>
    <lineage>
        <taxon>Bacteria</taxon>
        <taxon>Bacillati</taxon>
        <taxon>Actinomycetota</taxon>
        <taxon>Actinomycetes</taxon>
        <taxon>Motilibacterales</taxon>
        <taxon>Motilibacteraceae</taxon>
        <taxon>Motilibacter</taxon>
    </lineage>
</organism>
<feature type="compositionally biased region" description="Low complexity" evidence="1">
    <location>
        <begin position="18"/>
        <end position="27"/>
    </location>
</feature>
<accession>A0A4Q7NRV0</accession>
<dbReference type="RefSeq" id="WP_130492102.1">
    <property type="nucleotide sequence ID" value="NZ_SGXD01000002.1"/>
</dbReference>
<dbReference type="Proteomes" id="UP000293638">
    <property type="component" value="Unassembled WGS sequence"/>
</dbReference>
<feature type="compositionally biased region" description="Basic and acidic residues" evidence="1">
    <location>
        <begin position="45"/>
        <end position="64"/>
    </location>
</feature>
<dbReference type="AlphaFoldDB" id="A0A4Q7NRV0"/>